<dbReference type="InterPro" id="IPR003477">
    <property type="entry name" value="PemK-like"/>
</dbReference>
<dbReference type="InterPro" id="IPR011067">
    <property type="entry name" value="Plasmid_toxin/cell-grow_inhib"/>
</dbReference>
<dbReference type="Pfam" id="PF02452">
    <property type="entry name" value="PemK_toxin"/>
    <property type="match status" value="1"/>
</dbReference>
<protein>
    <submittedName>
        <fullName evidence="1">Type II toxin-antitoxin system ChpB family toxin</fullName>
    </submittedName>
</protein>
<proteinExistence type="predicted"/>
<gene>
    <name evidence="1" type="ORF">IHE29_08010</name>
</gene>
<dbReference type="PANTHER" id="PTHR33988">
    <property type="entry name" value="ENDORIBONUCLEASE MAZF-RELATED"/>
    <property type="match status" value="1"/>
</dbReference>
<evidence type="ECO:0000313" key="2">
    <source>
        <dbReference type="Proteomes" id="UP001493153"/>
    </source>
</evidence>
<dbReference type="SUPFAM" id="SSF50118">
    <property type="entry name" value="Cell growth inhibitor/plasmid maintenance toxic component"/>
    <property type="match status" value="1"/>
</dbReference>
<evidence type="ECO:0000313" key="1">
    <source>
        <dbReference type="EMBL" id="WXK39223.1"/>
    </source>
</evidence>
<accession>A0ABZ2PYQ0</accession>
<dbReference type="Gene3D" id="2.30.30.110">
    <property type="match status" value="1"/>
</dbReference>
<name>A0ABZ2PYQ0_9BURK</name>
<dbReference type="NCBIfam" id="NF007320">
    <property type="entry name" value="PRK09812.1"/>
    <property type="match status" value="1"/>
</dbReference>
<reference evidence="1 2" key="1">
    <citation type="submission" date="2020-09" db="EMBL/GenBank/DDBJ databases">
        <title>Genome sequences of Mycetohabitans spp.</title>
        <authorList>
            <person name="Carter M.E."/>
            <person name="Carpenter S.C.D."/>
            <person name="Bogdanove A.J."/>
        </authorList>
    </citation>
    <scope>NUCLEOTIDE SEQUENCE [LARGE SCALE GENOMIC DNA]</scope>
    <source>
        <strain evidence="1 2">B12</strain>
    </source>
</reference>
<sequence>MVRRVKFARGDIVRVSLNSTAGREQQGDFRPALVLSAAAFNALGVALVAPITQGDASARFARFAVPLSGSGTETQGVALVNMARMLDLEARGARKLERAPVEVVEDALARFQTIIE</sequence>
<dbReference type="EMBL" id="CP062176">
    <property type="protein sequence ID" value="WXK39223.1"/>
    <property type="molecule type" value="Genomic_DNA"/>
</dbReference>
<keyword evidence="2" id="KW-1185">Reference proteome</keyword>
<dbReference type="PANTHER" id="PTHR33988:SF3">
    <property type="entry name" value="ENDORIBONUCLEASE TOXIN CHPB-RELATED"/>
    <property type="match status" value="1"/>
</dbReference>
<dbReference type="RefSeq" id="WP_013428590.1">
    <property type="nucleotide sequence ID" value="NZ_CP062176.1"/>
</dbReference>
<dbReference type="Proteomes" id="UP001493153">
    <property type="component" value="Chromosome"/>
</dbReference>
<organism evidence="1 2">
    <name type="scientific">Mycetohabitans rhizoxinica</name>
    <dbReference type="NCBI Taxonomy" id="412963"/>
    <lineage>
        <taxon>Bacteria</taxon>
        <taxon>Pseudomonadati</taxon>
        <taxon>Pseudomonadota</taxon>
        <taxon>Betaproteobacteria</taxon>
        <taxon>Burkholderiales</taxon>
        <taxon>Burkholderiaceae</taxon>
        <taxon>Mycetohabitans</taxon>
    </lineage>
</organism>